<protein>
    <recommendedName>
        <fullName evidence="4">Secreted protein</fullName>
    </recommendedName>
</protein>
<reference evidence="3" key="1">
    <citation type="journal article" date="2016" name="Nature">
        <title>Genome evolution in the allotetraploid frog Xenopus laevis.</title>
        <authorList>
            <person name="Session A.M."/>
            <person name="Uno Y."/>
            <person name="Kwon T."/>
            <person name="Chapman J.A."/>
            <person name="Toyoda A."/>
            <person name="Takahashi S."/>
            <person name="Fukui A."/>
            <person name="Hikosaka A."/>
            <person name="Suzuki A."/>
            <person name="Kondo M."/>
            <person name="van Heeringen S.J."/>
            <person name="Quigley I."/>
            <person name="Heinz S."/>
            <person name="Ogino H."/>
            <person name="Ochi H."/>
            <person name="Hellsten U."/>
            <person name="Lyons J.B."/>
            <person name="Simakov O."/>
            <person name="Putnam N."/>
            <person name="Stites J."/>
            <person name="Kuroki Y."/>
            <person name="Tanaka T."/>
            <person name="Michiue T."/>
            <person name="Watanabe M."/>
            <person name="Bogdanovic O."/>
            <person name="Lister R."/>
            <person name="Georgiou G."/>
            <person name="Paranjpe S.S."/>
            <person name="van Kruijsbergen I."/>
            <person name="Shu S."/>
            <person name="Carlson J."/>
            <person name="Kinoshita T."/>
            <person name="Ohta Y."/>
            <person name="Mawaribuchi S."/>
            <person name="Jenkins J."/>
            <person name="Grimwood J."/>
            <person name="Schmutz J."/>
            <person name="Mitros T."/>
            <person name="Mozaffari S.V."/>
            <person name="Suzuki Y."/>
            <person name="Haramoto Y."/>
            <person name="Yamamoto T.S."/>
            <person name="Takagi C."/>
            <person name="Heald R."/>
            <person name="Miller K."/>
            <person name="Haudenschild C."/>
            <person name="Kitzman J."/>
            <person name="Nakayama T."/>
            <person name="Izutsu Y."/>
            <person name="Robert J."/>
            <person name="Fortriede J."/>
            <person name="Burns K."/>
            <person name="Lotay V."/>
            <person name="Karimi K."/>
            <person name="Yasuoka Y."/>
            <person name="Dichmann D.S."/>
            <person name="Flajnik M.F."/>
            <person name="Houston D.W."/>
            <person name="Shendure J."/>
            <person name="DuPasquier L."/>
            <person name="Vize P.D."/>
            <person name="Zorn A.M."/>
            <person name="Ito M."/>
            <person name="Marcotte E.M."/>
            <person name="Wallingford J.B."/>
            <person name="Ito Y."/>
            <person name="Asashima M."/>
            <person name="Ueno N."/>
            <person name="Matsuda Y."/>
            <person name="Veenstra G.J."/>
            <person name="Fujiyama A."/>
            <person name="Harland R.M."/>
            <person name="Taira M."/>
            <person name="Rokhsar D.S."/>
        </authorList>
    </citation>
    <scope>NUCLEOTIDE SEQUENCE [LARGE SCALE GENOMIC DNA]</scope>
    <source>
        <strain evidence="3">J</strain>
    </source>
</reference>
<gene>
    <name evidence="2" type="ORF">XELAEV_18029292mg</name>
</gene>
<evidence type="ECO:0000313" key="2">
    <source>
        <dbReference type="EMBL" id="OCT78185.1"/>
    </source>
</evidence>
<evidence type="ECO:0000256" key="1">
    <source>
        <dbReference type="SAM" id="SignalP"/>
    </source>
</evidence>
<proteinExistence type="predicted"/>
<organism evidence="2 3">
    <name type="scientific">Xenopus laevis</name>
    <name type="common">African clawed frog</name>
    <dbReference type="NCBI Taxonomy" id="8355"/>
    <lineage>
        <taxon>Eukaryota</taxon>
        <taxon>Metazoa</taxon>
        <taxon>Chordata</taxon>
        <taxon>Craniata</taxon>
        <taxon>Vertebrata</taxon>
        <taxon>Euteleostomi</taxon>
        <taxon>Amphibia</taxon>
        <taxon>Batrachia</taxon>
        <taxon>Anura</taxon>
        <taxon>Pipoidea</taxon>
        <taxon>Pipidae</taxon>
        <taxon>Xenopodinae</taxon>
        <taxon>Xenopus</taxon>
        <taxon>Xenopus</taxon>
    </lineage>
</organism>
<sequence>MSYFTWIGLFMAPVVFCHNNKQGPHILSILGKIICLINMHIFPKLTIVMPMTCSELNVHLTSTVRWCKVRYIFLAEGMSNSEVLFFLSILFCL</sequence>
<dbReference type="AlphaFoldDB" id="A0A974HHJ5"/>
<dbReference type="Proteomes" id="UP000694892">
    <property type="component" value="Chromosome 5S"/>
</dbReference>
<keyword evidence="1" id="KW-0732">Signal</keyword>
<feature type="chain" id="PRO_5037560459" description="Secreted protein" evidence="1">
    <location>
        <begin position="18"/>
        <end position="93"/>
    </location>
</feature>
<feature type="signal peptide" evidence="1">
    <location>
        <begin position="1"/>
        <end position="17"/>
    </location>
</feature>
<evidence type="ECO:0008006" key="4">
    <source>
        <dbReference type="Google" id="ProtNLM"/>
    </source>
</evidence>
<dbReference type="EMBL" id="CM004475">
    <property type="protein sequence ID" value="OCT78185.1"/>
    <property type="molecule type" value="Genomic_DNA"/>
</dbReference>
<evidence type="ECO:0000313" key="3">
    <source>
        <dbReference type="Proteomes" id="UP000694892"/>
    </source>
</evidence>
<accession>A0A974HHJ5</accession>
<name>A0A974HHJ5_XENLA</name>